<feature type="non-terminal residue" evidence="2">
    <location>
        <position position="59"/>
    </location>
</feature>
<sequence length="59" mass="7001">MNVGICYPKGTEFTIISDIHNRLTKETRKTGVFMRTTQREKMGHSHQTRGYYYWEEDTG</sequence>
<dbReference type="PANTHER" id="PTHR15535:SF15">
    <property type="entry name" value="CELL MIGRATION-INDUCING AND HYALURONAN-BINDING PROTEIN"/>
    <property type="match status" value="1"/>
</dbReference>
<accession>A0ABD0QV40</accession>
<feature type="domain" description="CEMIP" evidence="1">
    <location>
        <begin position="2"/>
        <end position="59"/>
    </location>
</feature>
<protein>
    <recommendedName>
        <fullName evidence="1">CEMIP domain-containing protein</fullName>
    </recommendedName>
</protein>
<dbReference type="EMBL" id="JAMKFB020000007">
    <property type="protein sequence ID" value="KAL0189618.1"/>
    <property type="molecule type" value="Genomic_DNA"/>
</dbReference>
<comment type="caution">
    <text evidence="2">The sequence shown here is derived from an EMBL/GenBank/DDBJ whole genome shotgun (WGS) entry which is preliminary data.</text>
</comment>
<evidence type="ECO:0000313" key="3">
    <source>
        <dbReference type="Proteomes" id="UP001529510"/>
    </source>
</evidence>
<evidence type="ECO:0000313" key="2">
    <source>
        <dbReference type="EMBL" id="KAL0189618.1"/>
    </source>
</evidence>
<dbReference type="PANTHER" id="PTHR15535">
    <property type="entry name" value="TRANSMEMBRANE PROTEIN 2-RELATED"/>
    <property type="match status" value="1"/>
</dbReference>
<organism evidence="2 3">
    <name type="scientific">Cirrhinus mrigala</name>
    <name type="common">Mrigala</name>
    <dbReference type="NCBI Taxonomy" id="683832"/>
    <lineage>
        <taxon>Eukaryota</taxon>
        <taxon>Metazoa</taxon>
        <taxon>Chordata</taxon>
        <taxon>Craniata</taxon>
        <taxon>Vertebrata</taxon>
        <taxon>Euteleostomi</taxon>
        <taxon>Actinopterygii</taxon>
        <taxon>Neopterygii</taxon>
        <taxon>Teleostei</taxon>
        <taxon>Ostariophysi</taxon>
        <taxon>Cypriniformes</taxon>
        <taxon>Cyprinidae</taxon>
        <taxon>Labeoninae</taxon>
        <taxon>Labeonini</taxon>
        <taxon>Cirrhinus</taxon>
    </lineage>
</organism>
<reference evidence="2 3" key="1">
    <citation type="submission" date="2024-05" db="EMBL/GenBank/DDBJ databases">
        <title>Genome sequencing and assembly of Indian major carp, Cirrhinus mrigala (Hamilton, 1822).</title>
        <authorList>
            <person name="Mohindra V."/>
            <person name="Chowdhury L.M."/>
            <person name="Lal K."/>
            <person name="Jena J.K."/>
        </authorList>
    </citation>
    <scope>NUCLEOTIDE SEQUENCE [LARGE SCALE GENOMIC DNA]</scope>
    <source>
        <strain evidence="2">CM1030</strain>
        <tissue evidence="2">Blood</tissue>
    </source>
</reference>
<dbReference type="InterPro" id="IPR052252">
    <property type="entry name" value="CEMIP/CEMIP2"/>
</dbReference>
<dbReference type="Proteomes" id="UP001529510">
    <property type="component" value="Unassembled WGS sequence"/>
</dbReference>
<name>A0ABD0QV40_CIRMR</name>
<evidence type="ECO:0000259" key="1">
    <source>
        <dbReference type="Pfam" id="PF24605"/>
    </source>
</evidence>
<gene>
    <name evidence="2" type="ORF">M9458_016717</name>
</gene>
<proteinExistence type="predicted"/>
<dbReference type="AlphaFoldDB" id="A0ABD0QV40"/>
<dbReference type="Pfam" id="PF24605">
    <property type="entry name" value="CEMIP_X"/>
    <property type="match status" value="1"/>
</dbReference>
<keyword evidence="3" id="KW-1185">Reference proteome</keyword>
<dbReference type="InterPro" id="IPR055400">
    <property type="entry name" value="CEMIP_X"/>
</dbReference>